<dbReference type="InterPro" id="IPR040225">
    <property type="entry name" value="GIL1-like"/>
</dbReference>
<dbReference type="EMBL" id="CM035421">
    <property type="protein sequence ID" value="KAH7388190.1"/>
    <property type="molecule type" value="Genomic_DNA"/>
</dbReference>
<keyword evidence="3" id="KW-1185">Reference proteome</keyword>
<feature type="compositionally biased region" description="Polar residues" evidence="1">
    <location>
        <begin position="40"/>
        <end position="65"/>
    </location>
</feature>
<reference evidence="2" key="1">
    <citation type="submission" date="2021-08" db="EMBL/GenBank/DDBJ databases">
        <title>WGS assembly of Ceratopteris richardii.</title>
        <authorList>
            <person name="Marchant D.B."/>
            <person name="Chen G."/>
            <person name="Jenkins J."/>
            <person name="Shu S."/>
            <person name="Leebens-Mack J."/>
            <person name="Grimwood J."/>
            <person name="Schmutz J."/>
            <person name="Soltis P."/>
            <person name="Soltis D."/>
            <person name="Chen Z.-H."/>
        </authorList>
    </citation>
    <scope>NUCLEOTIDE SEQUENCE</scope>
    <source>
        <strain evidence="2">Whitten #5841</strain>
        <tissue evidence="2">Leaf</tissue>
    </source>
</reference>
<dbReference type="PANTHER" id="PTHR31161">
    <property type="entry name" value="PROTEIN GRAVITROPIC IN THE LIGHT 1"/>
    <property type="match status" value="1"/>
</dbReference>
<gene>
    <name evidence="2" type="ORF">KP509_16G062900</name>
</gene>
<name>A0A8T2T054_CERRI</name>
<evidence type="ECO:0000313" key="3">
    <source>
        <dbReference type="Proteomes" id="UP000825935"/>
    </source>
</evidence>
<feature type="compositionally biased region" description="Polar residues" evidence="1">
    <location>
        <begin position="122"/>
        <end position="135"/>
    </location>
</feature>
<evidence type="ECO:0000256" key="1">
    <source>
        <dbReference type="SAM" id="MobiDB-lite"/>
    </source>
</evidence>
<feature type="region of interest" description="Disordered" evidence="1">
    <location>
        <begin position="115"/>
        <end position="213"/>
    </location>
</feature>
<feature type="compositionally biased region" description="Polar residues" evidence="1">
    <location>
        <begin position="1"/>
        <end position="10"/>
    </location>
</feature>
<dbReference type="GO" id="GO:0009959">
    <property type="term" value="P:negative gravitropism"/>
    <property type="evidence" value="ECO:0007669"/>
    <property type="project" value="InterPro"/>
</dbReference>
<dbReference type="OrthoDB" id="1915848at2759"/>
<sequence length="557" mass="63091">MTRSMRSKQQIKMLGCLPLRPKVKDGRKEQNYTEGESKTGVKSSASTGSGIRTLSSSQERTQKTNPVHRYPHLTSAPSSPYSISENQSFRPMPVGAPYSTTAAVRRFSDNTDDCYKNDTSGHTDSFPSHPRSTSVEWHKTHPAAQVGTSDYTQVAKEGSQSATTSIHSPLQAYSLRSERGSQSHYASPQHRDPYQSPFPDFHDNHATYGSNLSGPTTSMLSLKPVTGEYGNHIHNSPAQHELHFKSQVADFQARNNTGLKSFDDIVNDLFDWKQAYDAMKFRLENAERALEKHSLVDTGMYKGDATPALLQRRADAVKFDIQMCAAAIIEFAEINSFPVESPSHLKRMIVPFDHLEGAKKLQLTRMLLEASLCEFMFQGFESANYSITLDGNTSEVFDTPTALKRRRLHLFNHFFQEDPQKMQERNECFRMFCQLKISTVIESLFSELVRSHDRFREIAEDGTRKEFPCQNYLSRLAKSVWLLHKVAFSFEPASAEIFRVPPSSCFAKEYMQEEEDIRPTLSCDERERKVAFMTVPGFTLRNSVIKAYVCCVDSLIS</sequence>
<dbReference type="Proteomes" id="UP000825935">
    <property type="component" value="Chromosome 16"/>
</dbReference>
<feature type="compositionally biased region" description="Basic and acidic residues" evidence="1">
    <location>
        <begin position="22"/>
        <end position="39"/>
    </location>
</feature>
<evidence type="ECO:0000313" key="2">
    <source>
        <dbReference type="EMBL" id="KAH7388190.1"/>
    </source>
</evidence>
<proteinExistence type="predicted"/>
<feature type="compositionally biased region" description="Polar residues" evidence="1">
    <location>
        <begin position="146"/>
        <end position="168"/>
    </location>
</feature>
<comment type="caution">
    <text evidence="2">The sequence shown here is derived from an EMBL/GenBank/DDBJ whole genome shotgun (WGS) entry which is preliminary data.</text>
</comment>
<feature type="region of interest" description="Disordered" evidence="1">
    <location>
        <begin position="1"/>
        <end position="85"/>
    </location>
</feature>
<dbReference type="GO" id="GO:0009639">
    <property type="term" value="P:response to red or far red light"/>
    <property type="evidence" value="ECO:0007669"/>
    <property type="project" value="InterPro"/>
</dbReference>
<accession>A0A8T2T054</accession>
<organism evidence="2 3">
    <name type="scientific">Ceratopteris richardii</name>
    <name type="common">Triangle waterfern</name>
    <dbReference type="NCBI Taxonomy" id="49495"/>
    <lineage>
        <taxon>Eukaryota</taxon>
        <taxon>Viridiplantae</taxon>
        <taxon>Streptophyta</taxon>
        <taxon>Embryophyta</taxon>
        <taxon>Tracheophyta</taxon>
        <taxon>Polypodiopsida</taxon>
        <taxon>Polypodiidae</taxon>
        <taxon>Polypodiales</taxon>
        <taxon>Pteridineae</taxon>
        <taxon>Pteridaceae</taxon>
        <taxon>Parkerioideae</taxon>
        <taxon>Ceratopteris</taxon>
    </lineage>
</organism>
<dbReference type="AlphaFoldDB" id="A0A8T2T054"/>
<protein>
    <submittedName>
        <fullName evidence="2">Uncharacterized protein</fullName>
    </submittedName>
</protein>
<feature type="compositionally biased region" description="Polar residues" evidence="1">
    <location>
        <begin position="75"/>
        <end position="85"/>
    </location>
</feature>